<protein>
    <submittedName>
        <fullName evidence="1">Uncharacterized protein</fullName>
    </submittedName>
</protein>
<sequence length="145" mass="16373">MGLSAYPTAADVGIICMILSGAADLVSLFKCFIFSSLEVIVGIKIQPTDEFGIGTNNMTWSSFEPENSIKKRIPLMKYFSLKRSNKPNEEYCSICLTEFEAISMINQLPCGHYFHSNCLETWLRSLNLIKTCPLCRKQISLRESM</sequence>
<evidence type="ECO:0000313" key="2">
    <source>
        <dbReference type="Proteomes" id="UP001060085"/>
    </source>
</evidence>
<accession>A0ACC0CDV5</accession>
<proteinExistence type="predicted"/>
<dbReference type="EMBL" id="CM044701">
    <property type="protein sequence ID" value="KAI5682983.1"/>
    <property type="molecule type" value="Genomic_DNA"/>
</dbReference>
<name>A0ACC0CDV5_CATRO</name>
<evidence type="ECO:0000313" key="1">
    <source>
        <dbReference type="EMBL" id="KAI5682983.1"/>
    </source>
</evidence>
<keyword evidence="2" id="KW-1185">Reference proteome</keyword>
<reference evidence="2" key="1">
    <citation type="journal article" date="2023" name="Nat. Plants">
        <title>Single-cell RNA sequencing provides a high-resolution roadmap for understanding the multicellular compartmentation of specialized metabolism.</title>
        <authorList>
            <person name="Sun S."/>
            <person name="Shen X."/>
            <person name="Li Y."/>
            <person name="Li Y."/>
            <person name="Wang S."/>
            <person name="Li R."/>
            <person name="Zhang H."/>
            <person name="Shen G."/>
            <person name="Guo B."/>
            <person name="Wei J."/>
            <person name="Xu J."/>
            <person name="St-Pierre B."/>
            <person name="Chen S."/>
            <person name="Sun C."/>
        </authorList>
    </citation>
    <scope>NUCLEOTIDE SEQUENCE [LARGE SCALE GENOMIC DNA]</scope>
</reference>
<gene>
    <name evidence="1" type="ORF">M9H77_04211</name>
</gene>
<comment type="caution">
    <text evidence="1">The sequence shown here is derived from an EMBL/GenBank/DDBJ whole genome shotgun (WGS) entry which is preliminary data.</text>
</comment>
<dbReference type="Proteomes" id="UP001060085">
    <property type="component" value="Linkage Group LG01"/>
</dbReference>
<organism evidence="1 2">
    <name type="scientific">Catharanthus roseus</name>
    <name type="common">Madagascar periwinkle</name>
    <name type="synonym">Vinca rosea</name>
    <dbReference type="NCBI Taxonomy" id="4058"/>
    <lineage>
        <taxon>Eukaryota</taxon>
        <taxon>Viridiplantae</taxon>
        <taxon>Streptophyta</taxon>
        <taxon>Embryophyta</taxon>
        <taxon>Tracheophyta</taxon>
        <taxon>Spermatophyta</taxon>
        <taxon>Magnoliopsida</taxon>
        <taxon>eudicotyledons</taxon>
        <taxon>Gunneridae</taxon>
        <taxon>Pentapetalae</taxon>
        <taxon>asterids</taxon>
        <taxon>lamiids</taxon>
        <taxon>Gentianales</taxon>
        <taxon>Apocynaceae</taxon>
        <taxon>Rauvolfioideae</taxon>
        <taxon>Vinceae</taxon>
        <taxon>Catharanthinae</taxon>
        <taxon>Catharanthus</taxon>
    </lineage>
</organism>